<organism evidence="7 8">
    <name type="scientific">Myceligenerans pegani</name>
    <dbReference type="NCBI Taxonomy" id="2776917"/>
    <lineage>
        <taxon>Bacteria</taxon>
        <taxon>Bacillati</taxon>
        <taxon>Actinomycetota</taxon>
        <taxon>Actinomycetes</taxon>
        <taxon>Micrococcales</taxon>
        <taxon>Promicromonosporaceae</taxon>
        <taxon>Myceligenerans</taxon>
    </lineage>
</organism>
<evidence type="ECO:0000256" key="3">
    <source>
        <dbReference type="ARBA" id="ARBA00022692"/>
    </source>
</evidence>
<comment type="subcellular location">
    <subcellularLocation>
        <location evidence="1">Cell membrane</location>
        <topology evidence="1">Multi-pass membrane protein</topology>
    </subcellularLocation>
</comment>
<dbReference type="PANTHER" id="PTHR11328:SF39">
    <property type="entry name" value="2,3-DIHYDROXYPROPANE-1-SULFONATE EXPORTER-RELATED"/>
    <property type="match status" value="1"/>
</dbReference>
<dbReference type="CDD" id="cd17332">
    <property type="entry name" value="MFS_MelB_like"/>
    <property type="match status" value="1"/>
</dbReference>
<dbReference type="InterPro" id="IPR018043">
    <property type="entry name" value="Na/Gal_symport_CS"/>
</dbReference>
<keyword evidence="5 6" id="KW-0472">Membrane</keyword>
<sequence length="460" mass="48911">MADGPAQGRPLRTVGVVGYGAGDAANNVAFMLATQFLLLYYTDVAGITAAAAGTLFLVLRVFDAVTDLVVGRIVDRTSTRFGKFRPYLLFGAVPLLLLSIATFTIPPLGETGVLLYAYVTYAMLGIAYTFVNIPYGALAAAMTQEPAGRAKLASARTIGGTVVGAALGAVVAPLLDRTDDLQRFFTTTTVVLAVIGIVLYTFCFLSVRETVERDVPAASLRQSVQIMKGNRPLLILCVSAVLMLLAQFSKTTAQVYYMRDVFDALSLMPILSISQLVVTFAVAPVVPSLVRRWGKRPVFITSAVFSGAASLVAFVAPTVWIAMGALMISLPAVMIMNIVIWAFEADTVEYGEWRTGVRAEGIIYSAFSFTRKVGQALGASFAAYALALTGYVGGAETQTEGALWGIRASAGLLPGIFVIAAGLLMLAYPLTDAVHARLVAEIEERRRTAADDESHEVSAS</sequence>
<feature type="transmembrane region" description="Helical" evidence="6">
    <location>
        <begin position="115"/>
        <end position="141"/>
    </location>
</feature>
<gene>
    <name evidence="7" type="primary">uidB</name>
    <name evidence="7" type="ORF">IHE71_21590</name>
</gene>
<feature type="transmembrane region" description="Helical" evidence="6">
    <location>
        <begin position="38"/>
        <end position="62"/>
    </location>
</feature>
<feature type="transmembrane region" description="Helical" evidence="6">
    <location>
        <begin position="373"/>
        <end position="392"/>
    </location>
</feature>
<dbReference type="InterPro" id="IPR001927">
    <property type="entry name" value="Na/Gal_symport"/>
</dbReference>
<evidence type="ECO:0000256" key="5">
    <source>
        <dbReference type="ARBA" id="ARBA00023136"/>
    </source>
</evidence>
<dbReference type="NCBIfam" id="TIGR00792">
    <property type="entry name" value="gph"/>
    <property type="match status" value="1"/>
</dbReference>
<feature type="transmembrane region" description="Helical" evidence="6">
    <location>
        <begin position="184"/>
        <end position="207"/>
    </location>
</feature>
<proteinExistence type="predicted"/>
<dbReference type="EMBL" id="JADAQT010000108">
    <property type="protein sequence ID" value="MBE1878292.1"/>
    <property type="molecule type" value="Genomic_DNA"/>
</dbReference>
<evidence type="ECO:0000256" key="1">
    <source>
        <dbReference type="ARBA" id="ARBA00004651"/>
    </source>
</evidence>
<feature type="transmembrane region" description="Helical" evidence="6">
    <location>
        <begin position="266"/>
        <end position="286"/>
    </location>
</feature>
<keyword evidence="8" id="KW-1185">Reference proteome</keyword>
<dbReference type="Pfam" id="PF13347">
    <property type="entry name" value="MFS_2"/>
    <property type="match status" value="1"/>
</dbReference>
<evidence type="ECO:0000256" key="2">
    <source>
        <dbReference type="ARBA" id="ARBA00022475"/>
    </source>
</evidence>
<dbReference type="PROSITE" id="PS00872">
    <property type="entry name" value="NA_GALACTOSIDE_SYMP"/>
    <property type="match status" value="1"/>
</dbReference>
<feature type="transmembrane region" description="Helical" evidence="6">
    <location>
        <begin position="322"/>
        <end position="343"/>
    </location>
</feature>
<feature type="transmembrane region" description="Helical" evidence="6">
    <location>
        <begin position="404"/>
        <end position="428"/>
    </location>
</feature>
<accession>A0ABR9N3R0</accession>
<dbReference type="InterPro" id="IPR039672">
    <property type="entry name" value="MFS_2"/>
</dbReference>
<feature type="transmembrane region" description="Helical" evidence="6">
    <location>
        <begin position="298"/>
        <end position="316"/>
    </location>
</feature>
<reference evidence="7 8" key="1">
    <citation type="submission" date="2020-10" db="EMBL/GenBank/DDBJ databases">
        <title>Myceligenerans pegani sp. nov., an endophytic actinomycete isolated from Peganum harmala L. in Xinjiang, China.</title>
        <authorList>
            <person name="Xin L."/>
        </authorList>
    </citation>
    <scope>NUCLEOTIDE SEQUENCE [LARGE SCALE GENOMIC DNA]</scope>
    <source>
        <strain evidence="7 8">TRM65318</strain>
    </source>
</reference>
<dbReference type="NCBIfam" id="NF007353">
    <property type="entry name" value="PRK09848.1"/>
    <property type="match status" value="1"/>
</dbReference>
<feature type="transmembrane region" description="Helical" evidence="6">
    <location>
        <begin position="87"/>
        <end position="109"/>
    </location>
</feature>
<keyword evidence="4 6" id="KW-1133">Transmembrane helix</keyword>
<dbReference type="InterPro" id="IPR036259">
    <property type="entry name" value="MFS_trans_sf"/>
</dbReference>
<evidence type="ECO:0000256" key="6">
    <source>
        <dbReference type="SAM" id="Phobius"/>
    </source>
</evidence>
<evidence type="ECO:0000256" key="4">
    <source>
        <dbReference type="ARBA" id="ARBA00022989"/>
    </source>
</evidence>
<evidence type="ECO:0000313" key="8">
    <source>
        <dbReference type="Proteomes" id="UP000625527"/>
    </source>
</evidence>
<keyword evidence="2" id="KW-1003">Cell membrane</keyword>
<dbReference type="Gene3D" id="1.20.1250.20">
    <property type="entry name" value="MFS general substrate transporter like domains"/>
    <property type="match status" value="2"/>
</dbReference>
<dbReference type="Proteomes" id="UP000625527">
    <property type="component" value="Unassembled WGS sequence"/>
</dbReference>
<name>A0ABR9N3R0_9MICO</name>
<feature type="transmembrane region" description="Helical" evidence="6">
    <location>
        <begin position="228"/>
        <end position="246"/>
    </location>
</feature>
<protein>
    <submittedName>
        <fullName evidence="7">Glucuronide transporter</fullName>
    </submittedName>
</protein>
<feature type="transmembrane region" description="Helical" evidence="6">
    <location>
        <begin position="153"/>
        <end position="172"/>
    </location>
</feature>
<dbReference type="PANTHER" id="PTHR11328">
    <property type="entry name" value="MAJOR FACILITATOR SUPERFAMILY DOMAIN-CONTAINING PROTEIN"/>
    <property type="match status" value="1"/>
</dbReference>
<keyword evidence="3 6" id="KW-0812">Transmembrane</keyword>
<dbReference type="SUPFAM" id="SSF103473">
    <property type="entry name" value="MFS general substrate transporter"/>
    <property type="match status" value="1"/>
</dbReference>
<evidence type="ECO:0000313" key="7">
    <source>
        <dbReference type="EMBL" id="MBE1878292.1"/>
    </source>
</evidence>
<comment type="caution">
    <text evidence="7">The sequence shown here is derived from an EMBL/GenBank/DDBJ whole genome shotgun (WGS) entry which is preliminary data.</text>
</comment>
<dbReference type="RefSeq" id="WP_192864827.1">
    <property type="nucleotide sequence ID" value="NZ_JADAQT010000108.1"/>
</dbReference>